<keyword evidence="1" id="KW-0472">Membrane</keyword>
<dbReference type="AlphaFoldDB" id="A0AAD6SX87"/>
<evidence type="ECO:0000256" key="2">
    <source>
        <dbReference type="SAM" id="SignalP"/>
    </source>
</evidence>
<keyword evidence="1" id="KW-0812">Transmembrane</keyword>
<feature type="transmembrane region" description="Helical" evidence="1">
    <location>
        <begin position="50"/>
        <end position="69"/>
    </location>
</feature>
<keyword evidence="1" id="KW-1133">Transmembrane helix</keyword>
<reference evidence="3" key="1">
    <citation type="submission" date="2023-03" db="EMBL/GenBank/DDBJ databases">
        <title>Massive genome expansion in bonnet fungi (Mycena s.s.) driven by repeated elements and novel gene families across ecological guilds.</title>
        <authorList>
            <consortium name="Lawrence Berkeley National Laboratory"/>
            <person name="Harder C.B."/>
            <person name="Miyauchi S."/>
            <person name="Viragh M."/>
            <person name="Kuo A."/>
            <person name="Thoen E."/>
            <person name="Andreopoulos B."/>
            <person name="Lu D."/>
            <person name="Skrede I."/>
            <person name="Drula E."/>
            <person name="Henrissat B."/>
            <person name="Morin E."/>
            <person name="Kohler A."/>
            <person name="Barry K."/>
            <person name="LaButti K."/>
            <person name="Morin E."/>
            <person name="Salamov A."/>
            <person name="Lipzen A."/>
            <person name="Mereny Z."/>
            <person name="Hegedus B."/>
            <person name="Baldrian P."/>
            <person name="Stursova M."/>
            <person name="Weitz H."/>
            <person name="Taylor A."/>
            <person name="Grigoriev I.V."/>
            <person name="Nagy L.G."/>
            <person name="Martin F."/>
            <person name="Kauserud H."/>
        </authorList>
    </citation>
    <scope>NUCLEOTIDE SEQUENCE</scope>
    <source>
        <strain evidence="3">CBHHK200</strain>
    </source>
</reference>
<evidence type="ECO:0000313" key="4">
    <source>
        <dbReference type="Proteomes" id="UP001218188"/>
    </source>
</evidence>
<keyword evidence="4" id="KW-1185">Reference proteome</keyword>
<dbReference type="Proteomes" id="UP001218188">
    <property type="component" value="Unassembled WGS sequence"/>
</dbReference>
<name>A0AAD6SX87_9AGAR</name>
<proteinExistence type="predicted"/>
<sequence length="156" mass="17027">MLTAYVTSFAAIVLSFVVHVHATVSATVPISFPCVAYQPSTEHGVTHSHPRFMVVGALSLMFVVSALALRRAVSASAWAPALASIQAQVVAGVWRGALYVYTSGQQPVPSAGNSFLDSRICLGEEHVQPLYFKFDVHVLYIVHPEYINFTFYEPAR</sequence>
<protein>
    <submittedName>
        <fullName evidence="3">Uncharacterized protein</fullName>
    </submittedName>
</protein>
<comment type="caution">
    <text evidence="3">The sequence shown here is derived from an EMBL/GenBank/DDBJ whole genome shotgun (WGS) entry which is preliminary data.</text>
</comment>
<keyword evidence="2" id="KW-0732">Signal</keyword>
<evidence type="ECO:0000256" key="1">
    <source>
        <dbReference type="SAM" id="Phobius"/>
    </source>
</evidence>
<accession>A0AAD6SX87</accession>
<organism evidence="3 4">
    <name type="scientific">Mycena alexandri</name>
    <dbReference type="NCBI Taxonomy" id="1745969"/>
    <lineage>
        <taxon>Eukaryota</taxon>
        <taxon>Fungi</taxon>
        <taxon>Dikarya</taxon>
        <taxon>Basidiomycota</taxon>
        <taxon>Agaricomycotina</taxon>
        <taxon>Agaricomycetes</taxon>
        <taxon>Agaricomycetidae</taxon>
        <taxon>Agaricales</taxon>
        <taxon>Marasmiineae</taxon>
        <taxon>Mycenaceae</taxon>
        <taxon>Mycena</taxon>
    </lineage>
</organism>
<dbReference type="EMBL" id="JARJCM010000050">
    <property type="protein sequence ID" value="KAJ7035488.1"/>
    <property type="molecule type" value="Genomic_DNA"/>
</dbReference>
<gene>
    <name evidence="3" type="ORF">C8F04DRAFT_1259033</name>
</gene>
<evidence type="ECO:0000313" key="3">
    <source>
        <dbReference type="EMBL" id="KAJ7035488.1"/>
    </source>
</evidence>
<feature type="chain" id="PRO_5042030149" evidence="2">
    <location>
        <begin position="23"/>
        <end position="156"/>
    </location>
</feature>
<feature type="signal peptide" evidence="2">
    <location>
        <begin position="1"/>
        <end position="22"/>
    </location>
</feature>